<dbReference type="InterPro" id="IPR001000">
    <property type="entry name" value="GH10_dom"/>
</dbReference>
<protein>
    <submittedName>
        <fullName evidence="7">Glycoside hydrolase family 10 protein</fullName>
    </submittedName>
</protein>
<evidence type="ECO:0000256" key="2">
    <source>
        <dbReference type="ARBA" id="ARBA00022801"/>
    </source>
</evidence>
<dbReference type="OMA" id="DANSWHT"/>
<dbReference type="Proteomes" id="UP000217790">
    <property type="component" value="Unassembled WGS sequence"/>
</dbReference>
<gene>
    <name evidence="7" type="ORF">ARMGADRAFT_1046947</name>
</gene>
<accession>A0A2H3DP84</accession>
<dbReference type="Pfam" id="PF00331">
    <property type="entry name" value="Glyco_hydro_10"/>
    <property type="match status" value="1"/>
</dbReference>
<evidence type="ECO:0000256" key="4">
    <source>
        <dbReference type="ARBA" id="ARBA00023295"/>
    </source>
</evidence>
<dbReference type="InterPro" id="IPR044846">
    <property type="entry name" value="GH10"/>
</dbReference>
<dbReference type="PANTHER" id="PTHR31490">
    <property type="entry name" value="GLYCOSYL HYDROLASE"/>
    <property type="match status" value="1"/>
</dbReference>
<evidence type="ECO:0000259" key="6">
    <source>
        <dbReference type="PROSITE" id="PS51760"/>
    </source>
</evidence>
<evidence type="ECO:0000313" key="8">
    <source>
        <dbReference type="Proteomes" id="UP000217790"/>
    </source>
</evidence>
<name>A0A2H3DP84_ARMGA</name>
<dbReference type="OrthoDB" id="3055998at2759"/>
<dbReference type="InterPro" id="IPR017853">
    <property type="entry name" value="GH"/>
</dbReference>
<dbReference type="SUPFAM" id="SSF51445">
    <property type="entry name" value="(Trans)glycosidases"/>
    <property type="match status" value="1"/>
</dbReference>
<evidence type="ECO:0000256" key="3">
    <source>
        <dbReference type="ARBA" id="ARBA00023277"/>
    </source>
</evidence>
<dbReference type="Gene3D" id="3.20.20.80">
    <property type="entry name" value="Glycosidases"/>
    <property type="match status" value="1"/>
</dbReference>
<dbReference type="AlphaFoldDB" id="A0A2H3DP84"/>
<feature type="domain" description="GH10" evidence="6">
    <location>
        <begin position="1"/>
        <end position="268"/>
    </location>
</feature>
<comment type="similarity">
    <text evidence="1">Belongs to the glycosyl hydrolase 10 (cellulase F) family.</text>
</comment>
<dbReference type="PROSITE" id="PS51760">
    <property type="entry name" value="GH10_2"/>
    <property type="match status" value="1"/>
</dbReference>
<dbReference type="InParanoid" id="A0A2H3DP84"/>
<sequence length="270" mass="29674">MAKGKLFWGAAADQDTISISVDEAILKSKFGTVTPENSMKWDVTESTQGTFTISGSNYLVNWAVLNSKKILWYSLSLWVSAIMDADTLTSIIQMHIAKVAGQYSGKLYGNKVLNEDGTLQSSVFYNILGESFITIVFKAAQAADLTAKLYVNDYNLDSNNTKVQGMIALVKWINADKQLINSICVQICDHFADVAVASIDVAITELDISNAKTSDYTTIVDACLSNSACVSITSWGVSDANSWHTHSMLLLFYNSYKPNDVYMIVISDLY</sequence>
<dbReference type="GO" id="GO:0000272">
    <property type="term" value="P:polysaccharide catabolic process"/>
    <property type="evidence" value="ECO:0007669"/>
    <property type="project" value="UniProtKB-KW"/>
</dbReference>
<organism evidence="7 8">
    <name type="scientific">Armillaria gallica</name>
    <name type="common">Bulbous honey fungus</name>
    <name type="synonym">Armillaria bulbosa</name>
    <dbReference type="NCBI Taxonomy" id="47427"/>
    <lineage>
        <taxon>Eukaryota</taxon>
        <taxon>Fungi</taxon>
        <taxon>Dikarya</taxon>
        <taxon>Basidiomycota</taxon>
        <taxon>Agaricomycotina</taxon>
        <taxon>Agaricomycetes</taxon>
        <taxon>Agaricomycetidae</taxon>
        <taxon>Agaricales</taxon>
        <taxon>Marasmiineae</taxon>
        <taxon>Physalacriaceae</taxon>
        <taxon>Armillaria</taxon>
    </lineage>
</organism>
<dbReference type="PANTHER" id="PTHR31490:SF76">
    <property type="entry name" value="ENDO-1,4-BETA-XYLANASE C"/>
    <property type="match status" value="1"/>
</dbReference>
<keyword evidence="3" id="KW-0119">Carbohydrate metabolism</keyword>
<reference evidence="8" key="1">
    <citation type="journal article" date="2017" name="Nat. Ecol. Evol.">
        <title>Genome expansion and lineage-specific genetic innovations in the forest pathogenic fungi Armillaria.</title>
        <authorList>
            <person name="Sipos G."/>
            <person name="Prasanna A.N."/>
            <person name="Walter M.C."/>
            <person name="O'Connor E."/>
            <person name="Balint B."/>
            <person name="Krizsan K."/>
            <person name="Kiss B."/>
            <person name="Hess J."/>
            <person name="Varga T."/>
            <person name="Slot J."/>
            <person name="Riley R."/>
            <person name="Boka B."/>
            <person name="Rigling D."/>
            <person name="Barry K."/>
            <person name="Lee J."/>
            <person name="Mihaltcheva S."/>
            <person name="LaButti K."/>
            <person name="Lipzen A."/>
            <person name="Waldron R."/>
            <person name="Moloney N.M."/>
            <person name="Sperisen C."/>
            <person name="Kredics L."/>
            <person name="Vagvoelgyi C."/>
            <person name="Patrignani A."/>
            <person name="Fitzpatrick D."/>
            <person name="Nagy I."/>
            <person name="Doyle S."/>
            <person name="Anderson J.B."/>
            <person name="Grigoriev I.V."/>
            <person name="Gueldener U."/>
            <person name="Muensterkoetter M."/>
            <person name="Nagy L.G."/>
        </authorList>
    </citation>
    <scope>NUCLEOTIDE SEQUENCE [LARGE SCALE GENOMIC DNA]</scope>
    <source>
        <strain evidence="8">Ar21-2</strain>
    </source>
</reference>
<evidence type="ECO:0000256" key="5">
    <source>
        <dbReference type="ARBA" id="ARBA00023326"/>
    </source>
</evidence>
<dbReference type="STRING" id="47427.A0A2H3DP84"/>
<keyword evidence="2 7" id="KW-0378">Hydrolase</keyword>
<dbReference type="SMART" id="SM00633">
    <property type="entry name" value="Glyco_10"/>
    <property type="match status" value="1"/>
</dbReference>
<keyword evidence="4" id="KW-0326">Glycosidase</keyword>
<keyword evidence="8" id="KW-1185">Reference proteome</keyword>
<evidence type="ECO:0000256" key="1">
    <source>
        <dbReference type="ARBA" id="ARBA00007495"/>
    </source>
</evidence>
<proteinExistence type="inferred from homology"/>
<dbReference type="GO" id="GO:0031176">
    <property type="term" value="F:endo-1,4-beta-xylanase activity"/>
    <property type="evidence" value="ECO:0007669"/>
    <property type="project" value="UniProtKB-ARBA"/>
</dbReference>
<dbReference type="EMBL" id="KZ293666">
    <property type="protein sequence ID" value="PBK90073.1"/>
    <property type="molecule type" value="Genomic_DNA"/>
</dbReference>
<keyword evidence="5" id="KW-0624">Polysaccharide degradation</keyword>
<evidence type="ECO:0000313" key="7">
    <source>
        <dbReference type="EMBL" id="PBK90073.1"/>
    </source>
</evidence>